<feature type="domain" description="RRM" evidence="12">
    <location>
        <begin position="95"/>
        <end position="172"/>
    </location>
</feature>
<dbReference type="GO" id="GO:0005737">
    <property type="term" value="C:cytoplasm"/>
    <property type="evidence" value="ECO:0007669"/>
    <property type="project" value="UniProtKB-SubCell"/>
</dbReference>
<evidence type="ECO:0000256" key="6">
    <source>
        <dbReference type="ARBA" id="ARBA00022884"/>
    </source>
</evidence>
<evidence type="ECO:0000256" key="2">
    <source>
        <dbReference type="ARBA" id="ARBA00004496"/>
    </source>
</evidence>
<keyword evidence="4" id="KW-0597">Phosphoprotein</keyword>
<dbReference type="PANTHER" id="PTHR48025">
    <property type="entry name" value="OS02G0815200 PROTEIN"/>
    <property type="match status" value="1"/>
</dbReference>
<sequence>MEAHYGVPAMESTDNSNAIKLFVGNLALDTSQEDLMELFAPYGEVVTCSVLRQFAFIHLQGDGAADRAIRDLNGREFRGRNLVVEESRGRPLHSTKVFVGNLSAMCTADDLQELFQTFGKVLECDKVKARLSSSAGYAFVHMERKEDALVAIEALHGTTFKGRPLSVELSKVQPSKPTTTTAKAPIMCHYANETPSIKPHMEHHQSQAAVLAAAVAAAAGLPLQVQQSLHNSVYNTTSFDPTYIALKGMTSASGADGTPVSPAVYGALASQVYGSVADQVLDSMNKQAANYQNSGTPDAAGYNSHYNPAAGEAPSAQAAINPAYSDNSTLYNASSAYGSMGGTDVTAQAIFEAARARFFQQGQQVLAEQQAGSKSGDRDRSPVRRSTPLLPDPVPQPFPPPRPKRRALLPTPPGRPEDPAAVDGDPIARCYAEYYQQVQQYQQYQQYQQQYQQYQYGYPPPPTTQMPPTMPTQQMPMQAPPPTESHHQAAPAAYAPPRAYDPPPSHKEPLLHRPDYSHLHTPEPPYR</sequence>
<evidence type="ECO:0000256" key="1">
    <source>
        <dbReference type="ARBA" id="ARBA00004123"/>
    </source>
</evidence>
<dbReference type="SMART" id="SM00361">
    <property type="entry name" value="RRM_1"/>
    <property type="match status" value="2"/>
</dbReference>
<evidence type="ECO:0000256" key="11">
    <source>
        <dbReference type="SAM" id="MobiDB-lite"/>
    </source>
</evidence>
<feature type="domain" description="RRM" evidence="12">
    <location>
        <begin position="19"/>
        <end position="89"/>
    </location>
</feature>
<dbReference type="InterPro" id="IPR000504">
    <property type="entry name" value="RRM_dom"/>
</dbReference>
<dbReference type="SMART" id="SM00360">
    <property type="entry name" value="RRM"/>
    <property type="match status" value="2"/>
</dbReference>
<dbReference type="Pfam" id="PF00076">
    <property type="entry name" value="RRM_1"/>
    <property type="match status" value="2"/>
</dbReference>
<dbReference type="InterPro" id="IPR050502">
    <property type="entry name" value="Euk_RNA-bind_prot"/>
</dbReference>
<dbReference type="Gene3D" id="3.30.70.330">
    <property type="match status" value="2"/>
</dbReference>
<keyword evidence="7" id="KW-0539">Nucleus</keyword>
<evidence type="ECO:0000256" key="3">
    <source>
        <dbReference type="ARBA" id="ARBA00022490"/>
    </source>
</evidence>
<proteinExistence type="predicted"/>
<name>A0ABD0X3Q7_UMBPY</name>
<evidence type="ECO:0000256" key="8">
    <source>
        <dbReference type="ARBA" id="ARBA00067851"/>
    </source>
</evidence>
<dbReference type="SUPFAM" id="SSF54928">
    <property type="entry name" value="RNA-binding domain, RBD"/>
    <property type="match status" value="2"/>
</dbReference>
<accession>A0ABD0X3Q7</accession>
<comment type="subcellular location">
    <subcellularLocation>
        <location evidence="2">Cytoplasm</location>
    </subcellularLocation>
    <subcellularLocation>
        <location evidence="1">Nucleus</location>
    </subcellularLocation>
</comment>
<evidence type="ECO:0000256" key="5">
    <source>
        <dbReference type="ARBA" id="ARBA00022737"/>
    </source>
</evidence>
<protein>
    <recommendedName>
        <fullName evidence="8">RNA-binding protein 14</fullName>
    </recommendedName>
    <alternativeName>
        <fullName evidence="9">RNA-binding motif protein 14</fullName>
    </alternativeName>
</protein>
<evidence type="ECO:0000256" key="7">
    <source>
        <dbReference type="ARBA" id="ARBA00023242"/>
    </source>
</evidence>
<feature type="compositionally biased region" description="Pro residues" evidence="11">
    <location>
        <begin position="390"/>
        <end position="401"/>
    </location>
</feature>
<evidence type="ECO:0000256" key="9">
    <source>
        <dbReference type="ARBA" id="ARBA00075694"/>
    </source>
</evidence>
<dbReference type="InterPro" id="IPR012677">
    <property type="entry name" value="Nucleotide-bd_a/b_plait_sf"/>
</dbReference>
<evidence type="ECO:0000313" key="13">
    <source>
        <dbReference type="EMBL" id="KAL0993929.1"/>
    </source>
</evidence>
<dbReference type="GO" id="GO:0098534">
    <property type="term" value="P:centriole assembly"/>
    <property type="evidence" value="ECO:0007669"/>
    <property type="project" value="UniProtKB-ARBA"/>
</dbReference>
<dbReference type="PANTHER" id="PTHR48025:SF1">
    <property type="entry name" value="RRM DOMAIN-CONTAINING PROTEIN"/>
    <property type="match status" value="1"/>
</dbReference>
<gene>
    <name evidence="13" type="ORF">UPYG_G00115670</name>
</gene>
<evidence type="ECO:0000259" key="12">
    <source>
        <dbReference type="PROSITE" id="PS50102"/>
    </source>
</evidence>
<keyword evidence="6 10" id="KW-0694">RNA-binding</keyword>
<dbReference type="InterPro" id="IPR003954">
    <property type="entry name" value="RRM_euk-type"/>
</dbReference>
<feature type="region of interest" description="Disordered" evidence="11">
    <location>
        <begin position="289"/>
        <end position="308"/>
    </location>
</feature>
<comment type="caution">
    <text evidence="13">The sequence shown here is derived from an EMBL/GenBank/DDBJ whole genome shotgun (WGS) entry which is preliminary data.</text>
</comment>
<feature type="compositionally biased region" description="Pro residues" evidence="11">
    <location>
        <begin position="458"/>
        <end position="470"/>
    </location>
</feature>
<feature type="compositionally biased region" description="Basic and acidic residues" evidence="11">
    <location>
        <begin position="504"/>
        <end position="527"/>
    </location>
</feature>
<keyword evidence="3" id="KW-0963">Cytoplasm</keyword>
<dbReference type="EMBL" id="JAGEUA010000003">
    <property type="protein sequence ID" value="KAL0993929.1"/>
    <property type="molecule type" value="Genomic_DNA"/>
</dbReference>
<organism evidence="13 14">
    <name type="scientific">Umbra pygmaea</name>
    <name type="common">Eastern mudminnow</name>
    <dbReference type="NCBI Taxonomy" id="75934"/>
    <lineage>
        <taxon>Eukaryota</taxon>
        <taxon>Metazoa</taxon>
        <taxon>Chordata</taxon>
        <taxon>Craniata</taxon>
        <taxon>Vertebrata</taxon>
        <taxon>Euteleostomi</taxon>
        <taxon>Actinopterygii</taxon>
        <taxon>Neopterygii</taxon>
        <taxon>Teleostei</taxon>
        <taxon>Protacanthopterygii</taxon>
        <taxon>Esociformes</taxon>
        <taxon>Umbridae</taxon>
        <taxon>Umbra</taxon>
    </lineage>
</organism>
<feature type="region of interest" description="Disordered" evidence="11">
    <location>
        <begin position="458"/>
        <end position="527"/>
    </location>
</feature>
<evidence type="ECO:0000256" key="10">
    <source>
        <dbReference type="PROSITE-ProRule" id="PRU00176"/>
    </source>
</evidence>
<dbReference type="PROSITE" id="PS50102">
    <property type="entry name" value="RRM"/>
    <property type="match status" value="2"/>
</dbReference>
<dbReference type="FunFam" id="3.30.70.330:FF:000046">
    <property type="entry name" value="RNA-binding protein 14 isoform X1"/>
    <property type="match status" value="1"/>
</dbReference>
<dbReference type="Proteomes" id="UP001557470">
    <property type="component" value="Unassembled WGS sequence"/>
</dbReference>
<dbReference type="GO" id="GO:0005634">
    <property type="term" value="C:nucleus"/>
    <property type="evidence" value="ECO:0007669"/>
    <property type="project" value="UniProtKB-SubCell"/>
</dbReference>
<keyword evidence="5" id="KW-0677">Repeat</keyword>
<evidence type="ECO:0000313" key="14">
    <source>
        <dbReference type="Proteomes" id="UP001557470"/>
    </source>
</evidence>
<feature type="compositionally biased region" description="Low complexity" evidence="11">
    <location>
        <begin position="489"/>
        <end position="498"/>
    </location>
</feature>
<dbReference type="GO" id="GO:0003723">
    <property type="term" value="F:RNA binding"/>
    <property type="evidence" value="ECO:0007669"/>
    <property type="project" value="UniProtKB-UniRule"/>
</dbReference>
<dbReference type="AlphaFoldDB" id="A0ABD0X3Q7"/>
<dbReference type="InterPro" id="IPR035979">
    <property type="entry name" value="RBD_domain_sf"/>
</dbReference>
<feature type="region of interest" description="Disordered" evidence="11">
    <location>
        <begin position="365"/>
        <end position="424"/>
    </location>
</feature>
<dbReference type="GO" id="GO:0010467">
    <property type="term" value="P:gene expression"/>
    <property type="evidence" value="ECO:0007669"/>
    <property type="project" value="UniProtKB-ARBA"/>
</dbReference>
<reference evidence="13 14" key="1">
    <citation type="submission" date="2024-06" db="EMBL/GenBank/DDBJ databases">
        <authorList>
            <person name="Pan Q."/>
            <person name="Wen M."/>
            <person name="Jouanno E."/>
            <person name="Zahm M."/>
            <person name="Klopp C."/>
            <person name="Cabau C."/>
            <person name="Louis A."/>
            <person name="Berthelot C."/>
            <person name="Parey E."/>
            <person name="Roest Crollius H."/>
            <person name="Montfort J."/>
            <person name="Robinson-Rechavi M."/>
            <person name="Bouchez O."/>
            <person name="Lampietro C."/>
            <person name="Lopez Roques C."/>
            <person name="Donnadieu C."/>
            <person name="Postlethwait J."/>
            <person name="Bobe J."/>
            <person name="Verreycken H."/>
            <person name="Guiguen Y."/>
        </authorList>
    </citation>
    <scope>NUCLEOTIDE SEQUENCE [LARGE SCALE GENOMIC DNA]</scope>
    <source>
        <strain evidence="13">Up_M1</strain>
        <tissue evidence="13">Testis</tissue>
    </source>
</reference>
<evidence type="ECO:0000256" key="4">
    <source>
        <dbReference type="ARBA" id="ARBA00022553"/>
    </source>
</evidence>
<keyword evidence="14" id="KW-1185">Reference proteome</keyword>